<feature type="transmembrane region" description="Helical" evidence="5">
    <location>
        <begin position="39"/>
        <end position="57"/>
    </location>
</feature>
<keyword evidence="4 5" id="KW-0472">Membrane</keyword>
<comment type="subcellular location">
    <subcellularLocation>
        <location evidence="1">Membrane</location>
        <topology evidence="1">Multi-pass membrane protein</topology>
    </subcellularLocation>
</comment>
<evidence type="ECO:0000313" key="7">
    <source>
        <dbReference type="Proteomes" id="UP001310248"/>
    </source>
</evidence>
<sequence>MTALTVLGLIAASCTTLSFVPQVIHIIKTKNVAGISLSMYSILTTGVGLWMVYGFLIRDLSVFLANVITFILASWVLVLTIHQRLKSNKNKA</sequence>
<evidence type="ECO:0000256" key="2">
    <source>
        <dbReference type="ARBA" id="ARBA00022692"/>
    </source>
</evidence>
<evidence type="ECO:0000256" key="1">
    <source>
        <dbReference type="ARBA" id="ARBA00004141"/>
    </source>
</evidence>
<dbReference type="RefSeq" id="WP_329774925.1">
    <property type="nucleotide sequence ID" value="NZ_JAYDYW010000006.1"/>
</dbReference>
<name>A0ABU7G2N4_9ALTE</name>
<dbReference type="Gene3D" id="1.20.1280.290">
    <property type="match status" value="1"/>
</dbReference>
<dbReference type="EMBL" id="JAYDYW010000006">
    <property type="protein sequence ID" value="MEE1673668.1"/>
    <property type="molecule type" value="Genomic_DNA"/>
</dbReference>
<gene>
    <name evidence="6" type="ORF">SNR37_003094</name>
</gene>
<evidence type="ECO:0000256" key="4">
    <source>
        <dbReference type="ARBA" id="ARBA00023136"/>
    </source>
</evidence>
<keyword evidence="3 5" id="KW-1133">Transmembrane helix</keyword>
<keyword evidence="2 5" id="KW-0812">Transmembrane</keyword>
<evidence type="ECO:0000256" key="3">
    <source>
        <dbReference type="ARBA" id="ARBA00022989"/>
    </source>
</evidence>
<dbReference type="NCBIfam" id="NF037968">
    <property type="entry name" value="SemiSWEET_2"/>
    <property type="match status" value="1"/>
</dbReference>
<dbReference type="InterPro" id="IPR047662">
    <property type="entry name" value="SemiSWEET"/>
</dbReference>
<proteinExistence type="predicted"/>
<reference evidence="7" key="1">
    <citation type="submission" date="2023-07" db="EMBL/GenBank/DDBJ databases">
        <title>Draft genome sequence of Agarivorans aestuarii strain ZMCS4, a CAZymes producing bacteria isolated from the marine brown algae Clodostephus spongiosus.</title>
        <authorList>
            <person name="Lorente B."/>
            <person name="Cabral C."/>
            <person name="Frias J."/>
            <person name="Faria J."/>
            <person name="Toubarro D."/>
        </authorList>
    </citation>
    <scope>NUCLEOTIDE SEQUENCE [LARGE SCALE GENOMIC DNA]</scope>
    <source>
        <strain evidence="7">ZMCS4</strain>
    </source>
</reference>
<dbReference type="Pfam" id="PF04193">
    <property type="entry name" value="PQ-loop"/>
    <property type="match status" value="1"/>
</dbReference>
<dbReference type="Proteomes" id="UP001310248">
    <property type="component" value="Unassembled WGS sequence"/>
</dbReference>
<evidence type="ECO:0000256" key="5">
    <source>
        <dbReference type="SAM" id="Phobius"/>
    </source>
</evidence>
<feature type="transmembrane region" description="Helical" evidence="5">
    <location>
        <begin position="63"/>
        <end position="81"/>
    </location>
</feature>
<keyword evidence="7" id="KW-1185">Reference proteome</keyword>
<protein>
    <submittedName>
        <fullName evidence="6">SemiSWEET transporter</fullName>
    </submittedName>
</protein>
<evidence type="ECO:0000313" key="6">
    <source>
        <dbReference type="EMBL" id="MEE1673668.1"/>
    </source>
</evidence>
<dbReference type="InterPro" id="IPR006603">
    <property type="entry name" value="PQ-loop_rpt"/>
</dbReference>
<accession>A0ABU7G2N4</accession>
<feature type="transmembrane region" description="Helical" evidence="5">
    <location>
        <begin position="6"/>
        <end position="27"/>
    </location>
</feature>
<organism evidence="6 7">
    <name type="scientific">Agarivorans aestuarii</name>
    <dbReference type="NCBI Taxonomy" id="1563703"/>
    <lineage>
        <taxon>Bacteria</taxon>
        <taxon>Pseudomonadati</taxon>
        <taxon>Pseudomonadota</taxon>
        <taxon>Gammaproteobacteria</taxon>
        <taxon>Alteromonadales</taxon>
        <taxon>Alteromonadaceae</taxon>
        <taxon>Agarivorans</taxon>
    </lineage>
</organism>
<comment type="caution">
    <text evidence="6">The sequence shown here is derived from an EMBL/GenBank/DDBJ whole genome shotgun (WGS) entry which is preliminary data.</text>
</comment>